<dbReference type="AlphaFoldDB" id="A0A8H3CGL3"/>
<name>A0A8H3CGL3_9AGAM</name>
<proteinExistence type="predicted"/>
<evidence type="ECO:0000313" key="1">
    <source>
        <dbReference type="EMBL" id="CAE6481188.1"/>
    </source>
</evidence>
<accession>A0A8H3CGL3</accession>
<organism evidence="1 2">
    <name type="scientific">Rhizoctonia solani</name>
    <dbReference type="NCBI Taxonomy" id="456999"/>
    <lineage>
        <taxon>Eukaryota</taxon>
        <taxon>Fungi</taxon>
        <taxon>Dikarya</taxon>
        <taxon>Basidiomycota</taxon>
        <taxon>Agaricomycotina</taxon>
        <taxon>Agaricomycetes</taxon>
        <taxon>Cantharellales</taxon>
        <taxon>Ceratobasidiaceae</taxon>
        <taxon>Rhizoctonia</taxon>
    </lineage>
</organism>
<gene>
    <name evidence="1" type="ORF">RDB_LOCUS99450</name>
</gene>
<comment type="caution">
    <text evidence="1">The sequence shown here is derived from an EMBL/GenBank/DDBJ whole genome shotgun (WGS) entry which is preliminary data.</text>
</comment>
<evidence type="ECO:0000313" key="2">
    <source>
        <dbReference type="Proteomes" id="UP000663831"/>
    </source>
</evidence>
<sequence>MTESVSNDLHSRWGRSLNSYPKLYTNKALADRLKVPVKAKDRAASRTLALSAIQEICTLSDPAIEPTAYSDIVENITLSKLASILELTRFPDEYENLALPMLVAGCIELLSSVTPSPFACEYGYLCFRALIFALNTCLLKYAEIWEGTIALIESTPPNQRLLRFWDRSAQIILEEAFQYDFEKKEAFNVQSNPPRRWSIPCFDQGKLDKLLSVLHSDRKNFLIALRDTGSLGLSALFFITKKHMESKRASMSKAEYVEKVFLPYCRVFYRYQVVLPDLGPERFVSRSLFPADMNGISDSLFIDTEDSRNILRAYISSVQSPGHCGKLIFADGLPLSFMILHALSGCEDLIPDMFEATIRVLWDILLIDSTRVQTLDHYVRCVMYNFCCVLSYLKAKVTHSRTIEHSWIYKLTDKIVENDVVGLILRSTLLKSTTEPDDSEWGRNAPHEWTSSRQFLNLTTFLPPHYVSDRIRKSGALCDWFRYHMHLDPLALDCLQGGPTGPGLTIQGLAARLIPHFCSELVGDQLQDSMLLLDLNKMCENPRCPAPFKAGITHGRVKQDGTYCSSRCIDMDCMDSRLE</sequence>
<protein>
    <submittedName>
        <fullName evidence="1">Uncharacterized protein</fullName>
    </submittedName>
</protein>
<dbReference type="EMBL" id="CAJMWV010003394">
    <property type="protein sequence ID" value="CAE6481188.1"/>
    <property type="molecule type" value="Genomic_DNA"/>
</dbReference>
<dbReference type="Proteomes" id="UP000663831">
    <property type="component" value="Unassembled WGS sequence"/>
</dbReference>
<reference evidence="1" key="1">
    <citation type="submission" date="2021-01" db="EMBL/GenBank/DDBJ databases">
        <authorList>
            <person name="Kaushik A."/>
        </authorList>
    </citation>
    <scope>NUCLEOTIDE SEQUENCE</scope>
    <source>
        <strain evidence="1">AG3-1AP</strain>
    </source>
</reference>